<keyword evidence="2" id="KW-1185">Reference proteome</keyword>
<evidence type="ECO:0000313" key="1">
    <source>
        <dbReference type="EMBL" id="TNN51118.1"/>
    </source>
</evidence>
<sequence length="71" mass="7937">MTFEILTQKADILELAFSGSTSSSPFSSSRQSHERCWSPALVVPLFGSWYRQTLVHVTVEQPEHVPSGQET</sequence>
<dbReference type="Proteomes" id="UP000314294">
    <property type="component" value="Unassembled WGS sequence"/>
</dbReference>
<reference evidence="1 2" key="1">
    <citation type="submission" date="2019-03" db="EMBL/GenBank/DDBJ databases">
        <title>First draft genome of Liparis tanakae, snailfish: a comprehensive survey of snailfish specific genes.</title>
        <authorList>
            <person name="Kim W."/>
            <person name="Song I."/>
            <person name="Jeong J.-H."/>
            <person name="Kim D."/>
            <person name="Kim S."/>
            <person name="Ryu S."/>
            <person name="Song J.Y."/>
            <person name="Lee S.K."/>
        </authorList>
    </citation>
    <scope>NUCLEOTIDE SEQUENCE [LARGE SCALE GENOMIC DNA]</scope>
    <source>
        <tissue evidence="1">Muscle</tissue>
    </source>
</reference>
<organism evidence="1 2">
    <name type="scientific">Liparis tanakae</name>
    <name type="common">Tanaka's snailfish</name>
    <dbReference type="NCBI Taxonomy" id="230148"/>
    <lineage>
        <taxon>Eukaryota</taxon>
        <taxon>Metazoa</taxon>
        <taxon>Chordata</taxon>
        <taxon>Craniata</taxon>
        <taxon>Vertebrata</taxon>
        <taxon>Euteleostomi</taxon>
        <taxon>Actinopterygii</taxon>
        <taxon>Neopterygii</taxon>
        <taxon>Teleostei</taxon>
        <taxon>Neoteleostei</taxon>
        <taxon>Acanthomorphata</taxon>
        <taxon>Eupercaria</taxon>
        <taxon>Perciformes</taxon>
        <taxon>Cottioidei</taxon>
        <taxon>Cottales</taxon>
        <taxon>Liparidae</taxon>
        <taxon>Liparis</taxon>
    </lineage>
</organism>
<gene>
    <name evidence="1" type="ORF">EYF80_038695</name>
</gene>
<accession>A0A4Z2GC31</accession>
<name>A0A4Z2GC31_9TELE</name>
<comment type="caution">
    <text evidence="1">The sequence shown here is derived from an EMBL/GenBank/DDBJ whole genome shotgun (WGS) entry which is preliminary data.</text>
</comment>
<dbReference type="EMBL" id="SRLO01000594">
    <property type="protein sequence ID" value="TNN51118.1"/>
    <property type="molecule type" value="Genomic_DNA"/>
</dbReference>
<dbReference type="AlphaFoldDB" id="A0A4Z2GC31"/>
<evidence type="ECO:0000313" key="2">
    <source>
        <dbReference type="Proteomes" id="UP000314294"/>
    </source>
</evidence>
<proteinExistence type="predicted"/>
<protein>
    <submittedName>
        <fullName evidence="1">Uncharacterized protein</fullName>
    </submittedName>
</protein>